<dbReference type="EMBL" id="JAENIM010000040">
    <property type="protein sequence ID" value="MBK1791632.1"/>
    <property type="molecule type" value="Genomic_DNA"/>
</dbReference>
<gene>
    <name evidence="1" type="ORF">JIN82_10765</name>
</gene>
<sequence length="117" mass="13004">MTFTSSERGVLVALKRHGIECKEYFSAGSEYALSSFLRAVLSSATTKEVSWISECQDLSFHFTPATNCSKAVFKSSMCIDKEDEHGAFEVQFAYDIMPEEISVDFEAIDDAFKTTSA</sequence>
<protein>
    <submittedName>
        <fullName evidence="1">Uncharacterized protein</fullName>
    </submittedName>
</protein>
<name>A0A8J7MF85_9BACT</name>
<evidence type="ECO:0000313" key="1">
    <source>
        <dbReference type="EMBL" id="MBK1791632.1"/>
    </source>
</evidence>
<evidence type="ECO:0000313" key="2">
    <source>
        <dbReference type="Proteomes" id="UP000624703"/>
    </source>
</evidence>
<dbReference type="AlphaFoldDB" id="A0A8J7MF85"/>
<reference evidence="1" key="1">
    <citation type="submission" date="2021-01" db="EMBL/GenBank/DDBJ databases">
        <title>Modified the classification status of verrucomicrobia.</title>
        <authorList>
            <person name="Feng X."/>
        </authorList>
    </citation>
    <scope>NUCLEOTIDE SEQUENCE</scope>
    <source>
        <strain evidence="1">_KCTC 22039</strain>
    </source>
</reference>
<comment type="caution">
    <text evidence="1">The sequence shown here is derived from an EMBL/GenBank/DDBJ whole genome shotgun (WGS) entry which is preliminary data.</text>
</comment>
<accession>A0A8J7MF85</accession>
<proteinExistence type="predicted"/>
<organism evidence="1 2">
    <name type="scientific">Persicirhabdus sediminis</name>
    <dbReference type="NCBI Taxonomy" id="454144"/>
    <lineage>
        <taxon>Bacteria</taxon>
        <taxon>Pseudomonadati</taxon>
        <taxon>Verrucomicrobiota</taxon>
        <taxon>Verrucomicrobiia</taxon>
        <taxon>Verrucomicrobiales</taxon>
        <taxon>Verrucomicrobiaceae</taxon>
        <taxon>Persicirhabdus</taxon>
    </lineage>
</organism>
<keyword evidence="2" id="KW-1185">Reference proteome</keyword>
<dbReference type="Proteomes" id="UP000624703">
    <property type="component" value="Unassembled WGS sequence"/>
</dbReference>
<dbReference type="RefSeq" id="WP_200311652.1">
    <property type="nucleotide sequence ID" value="NZ_JAENIM010000040.1"/>
</dbReference>